<dbReference type="PANTHER" id="PTHR46307">
    <property type="entry name" value="G9A, ISOFORM B"/>
    <property type="match status" value="1"/>
</dbReference>
<organism evidence="7 8">
    <name type="scientific">Oikopleura dioica</name>
    <name type="common">Tunicate</name>
    <dbReference type="NCBI Taxonomy" id="34765"/>
    <lineage>
        <taxon>Eukaryota</taxon>
        <taxon>Metazoa</taxon>
        <taxon>Chordata</taxon>
        <taxon>Tunicata</taxon>
        <taxon>Appendicularia</taxon>
        <taxon>Copelata</taxon>
        <taxon>Oikopleuridae</taxon>
        <taxon>Oikopleura</taxon>
    </lineage>
</organism>
<dbReference type="PROSITE" id="PS50280">
    <property type="entry name" value="SET"/>
    <property type="match status" value="1"/>
</dbReference>
<evidence type="ECO:0000256" key="2">
    <source>
        <dbReference type="ARBA" id="ARBA00022454"/>
    </source>
</evidence>
<dbReference type="InterPro" id="IPR043550">
    <property type="entry name" value="EHMT1/EHMT2"/>
</dbReference>
<accession>A0ABN7SY09</accession>
<dbReference type="SMART" id="SM00468">
    <property type="entry name" value="PreSET"/>
    <property type="match status" value="1"/>
</dbReference>
<keyword evidence="2" id="KW-0158">Chromosome</keyword>
<dbReference type="Gene3D" id="2.170.270.10">
    <property type="entry name" value="SET domain"/>
    <property type="match status" value="1"/>
</dbReference>
<dbReference type="Pfam" id="PF00856">
    <property type="entry name" value="SET"/>
    <property type="match status" value="1"/>
</dbReference>
<evidence type="ECO:0000256" key="3">
    <source>
        <dbReference type="ARBA" id="ARBA00022603"/>
    </source>
</evidence>
<keyword evidence="3" id="KW-0808">Transferase</keyword>
<feature type="domain" description="SET" evidence="5">
    <location>
        <begin position="470"/>
        <end position="588"/>
    </location>
</feature>
<feature type="domain" description="Pre-SET" evidence="6">
    <location>
        <begin position="398"/>
        <end position="467"/>
    </location>
</feature>
<dbReference type="InterPro" id="IPR001214">
    <property type="entry name" value="SET_dom"/>
</dbReference>
<dbReference type="PROSITE" id="PS50867">
    <property type="entry name" value="PRE_SET"/>
    <property type="match status" value="1"/>
</dbReference>
<evidence type="ECO:0000256" key="1">
    <source>
        <dbReference type="ARBA" id="ARBA00004286"/>
    </source>
</evidence>
<evidence type="ECO:0000259" key="5">
    <source>
        <dbReference type="PROSITE" id="PS50280"/>
    </source>
</evidence>
<keyword evidence="8" id="KW-1185">Reference proteome</keyword>
<gene>
    <name evidence="7" type="ORF">OKIOD_LOCUS10509</name>
</gene>
<dbReference type="Gene3D" id="1.25.40.20">
    <property type="entry name" value="Ankyrin repeat-containing domain"/>
    <property type="match status" value="1"/>
</dbReference>
<comment type="subcellular location">
    <subcellularLocation>
        <location evidence="1">Chromosome</location>
    </subcellularLocation>
</comment>
<dbReference type="SMART" id="SM00317">
    <property type="entry name" value="SET"/>
    <property type="match status" value="1"/>
</dbReference>
<evidence type="ECO:0000313" key="8">
    <source>
        <dbReference type="Proteomes" id="UP001158576"/>
    </source>
</evidence>
<name>A0ABN7SY09_OIKDI</name>
<keyword evidence="4" id="KW-0949">S-adenosyl-L-methionine</keyword>
<dbReference type="Proteomes" id="UP001158576">
    <property type="component" value="Chromosome 1"/>
</dbReference>
<keyword evidence="3" id="KW-0489">Methyltransferase</keyword>
<dbReference type="EMBL" id="OU015566">
    <property type="protein sequence ID" value="CAG5105001.1"/>
    <property type="molecule type" value="Genomic_DNA"/>
</dbReference>
<dbReference type="InterPro" id="IPR036770">
    <property type="entry name" value="Ankyrin_rpt-contain_sf"/>
</dbReference>
<evidence type="ECO:0000259" key="6">
    <source>
        <dbReference type="PROSITE" id="PS50867"/>
    </source>
</evidence>
<dbReference type="Pfam" id="PF05033">
    <property type="entry name" value="Pre-SET"/>
    <property type="match status" value="1"/>
</dbReference>
<dbReference type="InterPro" id="IPR046341">
    <property type="entry name" value="SET_dom_sf"/>
</dbReference>
<dbReference type="InterPro" id="IPR007728">
    <property type="entry name" value="Pre-SET_dom"/>
</dbReference>
<evidence type="ECO:0000256" key="4">
    <source>
        <dbReference type="ARBA" id="ARBA00022691"/>
    </source>
</evidence>
<evidence type="ECO:0000313" key="7">
    <source>
        <dbReference type="EMBL" id="CAG5105001.1"/>
    </source>
</evidence>
<dbReference type="PANTHER" id="PTHR46307:SF4">
    <property type="entry name" value="G9A, ISOFORM B"/>
    <property type="match status" value="1"/>
</dbReference>
<proteinExistence type="predicted"/>
<dbReference type="SUPFAM" id="SSF82199">
    <property type="entry name" value="SET domain"/>
    <property type="match status" value="1"/>
</dbReference>
<reference evidence="7 8" key="1">
    <citation type="submission" date="2021-04" db="EMBL/GenBank/DDBJ databases">
        <authorList>
            <person name="Bliznina A."/>
        </authorList>
    </citation>
    <scope>NUCLEOTIDE SEQUENCE [LARGE SCALE GENOMIC DNA]</scope>
</reference>
<protein>
    <submittedName>
        <fullName evidence="7">Oidioi.mRNA.OKI2018_I69.chr1.g1744.t1.cds</fullName>
    </submittedName>
</protein>
<sequence>MTQHQFCPLCGFLCANRPYARCKLKHRVHLYCLSAAPSQDCPHCGEQIIEELQPKPHYEIPAGIHGAITFPEEHLEKIYLAPEALLPISSFITVDGEEVGLVELIRKDSDYRWLQDEAEKEIRQAQGRMPTRVGSPGGLLLQISKMLMRNEKFQLTSTVLSSSLKSKQLKKAMLALFGPGIESTLAQAHDGRKPIEWAIFLAGMQEKQDLDFPEIGPLDILQKLLSFGVQAHFNSQSTTSPFEASFVSSVLQKFPELINATDDRGDSVFHLATKLKLTMIFHTLVNQKNCCFCENRTRKCEGLCRENLRNADGKTYLDLCRKDEVNETNVLQLLTSAGARKNKLPPHVISADLSRGREKTPVQIVNEFDTDPVPEFVYCTKTHFGGDAQIDMSVENMNTCSCGDVCDSEKCGCIALSEQVFYDEQGLLSAKIDFNEKEKCLVPVIYECSDLCGCDPRKCRNRATSKGVSFLMEVHKTREMGWGVRAREDIPRGAYIADYCGEMVTSASCEDREDSYLFDLGITNGSKFSYTIDAKRVGGFARFFNHKCNPNMIAIRVFREHQDFRFPNFAFFAKKSIKRGEELGFDYGDAFWKVKSCYFTCKCGWEKCKWSKLSTTEEDLKDDS</sequence>